<evidence type="ECO:0000259" key="2">
    <source>
        <dbReference type="PROSITE" id="PS51202"/>
    </source>
</evidence>
<dbReference type="Pfam" id="PF02254">
    <property type="entry name" value="TrkA_N"/>
    <property type="match status" value="1"/>
</dbReference>
<dbReference type="PROSITE" id="PS51202">
    <property type="entry name" value="RCK_C"/>
    <property type="match status" value="1"/>
</dbReference>
<dbReference type="PANTHER" id="PTHR43833">
    <property type="entry name" value="POTASSIUM CHANNEL PROTEIN 2-RELATED-RELATED"/>
    <property type="match status" value="1"/>
</dbReference>
<keyword evidence="4" id="KW-1185">Reference proteome</keyword>
<evidence type="ECO:0000256" key="1">
    <source>
        <dbReference type="SAM" id="MobiDB-lite"/>
    </source>
</evidence>
<feature type="compositionally biased region" description="Basic residues" evidence="1">
    <location>
        <begin position="9"/>
        <end position="18"/>
    </location>
</feature>
<dbReference type="GO" id="GO:0008324">
    <property type="term" value="F:monoatomic cation transmembrane transporter activity"/>
    <property type="evidence" value="ECO:0007669"/>
    <property type="project" value="InterPro"/>
</dbReference>
<dbReference type="PANTHER" id="PTHR43833:SF7">
    <property type="entry name" value="KTR SYSTEM POTASSIUM UPTAKE PROTEIN C"/>
    <property type="match status" value="1"/>
</dbReference>
<dbReference type="OrthoDB" id="9781411at2"/>
<dbReference type="InterPro" id="IPR003148">
    <property type="entry name" value="RCK_N"/>
</dbReference>
<dbReference type="InterPro" id="IPR050721">
    <property type="entry name" value="Trk_Ktr_HKT_K-transport"/>
</dbReference>
<dbReference type="EMBL" id="VFSU01000030">
    <property type="protein sequence ID" value="TPE59439.1"/>
    <property type="molecule type" value="Genomic_DNA"/>
</dbReference>
<dbReference type="Proteomes" id="UP000319897">
    <property type="component" value="Unassembled WGS sequence"/>
</dbReference>
<dbReference type="InterPro" id="IPR006037">
    <property type="entry name" value="RCK_C"/>
</dbReference>
<dbReference type="InterPro" id="IPR036721">
    <property type="entry name" value="RCK_C_sf"/>
</dbReference>
<evidence type="ECO:0000313" key="4">
    <source>
        <dbReference type="Proteomes" id="UP000319897"/>
    </source>
</evidence>
<dbReference type="Gene3D" id="3.30.70.1450">
    <property type="entry name" value="Regulator of K+ conductance, C-terminal domain"/>
    <property type="match status" value="1"/>
</dbReference>
<reference evidence="3 4" key="1">
    <citation type="submission" date="2019-06" db="EMBL/GenBank/DDBJ databases">
        <authorList>
            <person name="Lee I."/>
            <person name="Jang G.I."/>
            <person name="Hwang C.Y."/>
        </authorList>
    </citation>
    <scope>NUCLEOTIDE SEQUENCE [LARGE SCALE GENOMIC DNA]</scope>
    <source>
        <strain evidence="3 4">PAMC 28131</strain>
    </source>
</reference>
<dbReference type="SUPFAM" id="SSF51735">
    <property type="entry name" value="NAD(P)-binding Rossmann-fold domains"/>
    <property type="match status" value="1"/>
</dbReference>
<dbReference type="AlphaFoldDB" id="A0A501XGB2"/>
<dbReference type="SUPFAM" id="SSF116726">
    <property type="entry name" value="TrkA C-terminal domain-like"/>
    <property type="match status" value="1"/>
</dbReference>
<evidence type="ECO:0000313" key="3">
    <source>
        <dbReference type="EMBL" id="TPE59439.1"/>
    </source>
</evidence>
<accession>A0A501XGB2</accession>
<gene>
    <name evidence="3" type="ORF">FJQ54_13175</name>
</gene>
<dbReference type="Pfam" id="PF02080">
    <property type="entry name" value="TrkA_C"/>
    <property type="match status" value="1"/>
</dbReference>
<feature type="region of interest" description="Disordered" evidence="1">
    <location>
        <begin position="1"/>
        <end position="21"/>
    </location>
</feature>
<dbReference type="Gene3D" id="3.40.50.720">
    <property type="entry name" value="NAD(P)-binding Rossmann-like Domain"/>
    <property type="match status" value="1"/>
</dbReference>
<proteinExistence type="predicted"/>
<dbReference type="InterPro" id="IPR036291">
    <property type="entry name" value="NAD(P)-bd_dom_sf"/>
</dbReference>
<protein>
    <submittedName>
        <fullName evidence="3">TrkA family potassium uptake protein</fullName>
    </submittedName>
</protein>
<organism evidence="3 4">
    <name type="scientific">Sandaracinobacter neustonicus</name>
    <dbReference type="NCBI Taxonomy" id="1715348"/>
    <lineage>
        <taxon>Bacteria</taxon>
        <taxon>Pseudomonadati</taxon>
        <taxon>Pseudomonadota</taxon>
        <taxon>Alphaproteobacteria</taxon>
        <taxon>Sphingomonadales</taxon>
        <taxon>Sphingosinicellaceae</taxon>
        <taxon>Sandaracinobacter</taxon>
    </lineage>
</organism>
<comment type="caution">
    <text evidence="3">The sequence shown here is derived from an EMBL/GenBank/DDBJ whole genome shotgun (WGS) entry which is preliminary data.</text>
</comment>
<name>A0A501XGB2_9SPHN</name>
<feature type="domain" description="RCK C-terminal" evidence="2">
    <location>
        <begin position="171"/>
        <end position="253"/>
    </location>
</feature>
<dbReference type="GO" id="GO:0006813">
    <property type="term" value="P:potassium ion transport"/>
    <property type="evidence" value="ECO:0007669"/>
    <property type="project" value="InterPro"/>
</dbReference>
<sequence length="253" mass="27247">MSAASASSRWRRSSRCRRAIPPSAIQRRNRLSAEKAKPAPPVMVIGLGRFGSAVARSLTRVGHEVLGVDQDMAVVQSLSEELTHVVQADTTNPIALKKLGAGDMEHAVVGIGSDIEASVLTVVALADAGCRDIWAKAVNANHGRILERVGATHVVFPEAEMGERVAHMVTGKMIDFIQFDDDFAIVKTRVPRFMAGKTLLQTDVRKAHGVTIVGVKRPREPFIHAIPDTVVYLSDLLIVSGATDAVERFAALT</sequence>